<dbReference type="InterPro" id="IPR010737">
    <property type="entry name" value="4-carb_acid_sugar_kinase_N"/>
</dbReference>
<accession>A0ABW4X4M7</accession>
<sequence>MIDAGPDALPDPLRIPDARARIRSSREAEGRRTVVLDDDPTGSQCVYGMDVVTALDAAEYARALAEPGATCFVLTNTRSLPEREAVRLTAEVATDVLTTMGPLAAPVDLVSRSDSTLRGHVVAEMQALVDVHLRETGRPVDGVLLVPAFFEAGRFTAGDVHYATVDGVPVPVADTEFARDASFGYTRSNLREFVAEKSGGRLRPDEVVSLTLHDIRVGGPDRVAEILGKVSGGAYVVVNATDYADLEVVVLGLIEARRAGRSFVYRVGPSFMRAIAGIEPRAPLRTGDIWPQGHPGGHGLLVVGSHVGLTSLQVAAAEERGHLERIELSVPALLDPRRRDDHIAETAARVRAALVDSDVLLLTSRDLVRGTGADDSLAIARAVSAGVTSVVRAALPGAPAWVVAKGGITSHDVAVEGLGIRRAEVLGQLLPGMVSVLRPVEAAEGAVGVPYVVFAGNVGDARALAHVVDVVTGRGSSAAAD</sequence>
<gene>
    <name evidence="9" type="ORF">ACFSHS_00300</name>
</gene>
<keyword evidence="5" id="KW-0067">ATP-binding</keyword>
<proteinExistence type="inferred from homology"/>
<evidence type="ECO:0000259" key="8">
    <source>
        <dbReference type="Pfam" id="PF17042"/>
    </source>
</evidence>
<comment type="similarity">
    <text evidence="1">Belongs to the four-carbon acid sugar kinase family.</text>
</comment>
<keyword evidence="10" id="KW-1185">Reference proteome</keyword>
<dbReference type="Pfam" id="PF17042">
    <property type="entry name" value="NBD_C"/>
    <property type="match status" value="1"/>
</dbReference>
<organism evidence="9 10">
    <name type="scientific">Blastococcus deserti</name>
    <dbReference type="NCBI Taxonomy" id="2259033"/>
    <lineage>
        <taxon>Bacteria</taxon>
        <taxon>Bacillati</taxon>
        <taxon>Actinomycetota</taxon>
        <taxon>Actinomycetes</taxon>
        <taxon>Geodermatophilales</taxon>
        <taxon>Geodermatophilaceae</taxon>
        <taxon>Blastococcus</taxon>
    </lineage>
</organism>
<dbReference type="InterPro" id="IPR042213">
    <property type="entry name" value="NBD_C_sf"/>
</dbReference>
<dbReference type="RefSeq" id="WP_376870347.1">
    <property type="nucleotide sequence ID" value="NZ_JBHUHP010000001.1"/>
</dbReference>
<dbReference type="Pfam" id="PF07005">
    <property type="entry name" value="SBD_N"/>
    <property type="match status" value="1"/>
</dbReference>
<evidence type="ECO:0000256" key="6">
    <source>
        <dbReference type="ARBA" id="ARBA00023277"/>
    </source>
</evidence>
<dbReference type="EMBL" id="JBHUHP010000001">
    <property type="protein sequence ID" value="MFD2090005.1"/>
    <property type="molecule type" value="Genomic_DNA"/>
</dbReference>
<evidence type="ECO:0000256" key="1">
    <source>
        <dbReference type="ARBA" id="ARBA00005715"/>
    </source>
</evidence>
<feature type="domain" description="Four-carbon acid sugar kinase nucleotide binding" evidence="8">
    <location>
        <begin position="300"/>
        <end position="464"/>
    </location>
</feature>
<reference evidence="10" key="1">
    <citation type="journal article" date="2019" name="Int. J. Syst. Evol. Microbiol.">
        <title>The Global Catalogue of Microorganisms (GCM) 10K type strain sequencing project: providing services to taxonomists for standard genome sequencing and annotation.</title>
        <authorList>
            <consortium name="The Broad Institute Genomics Platform"/>
            <consortium name="The Broad Institute Genome Sequencing Center for Infectious Disease"/>
            <person name="Wu L."/>
            <person name="Ma J."/>
        </authorList>
    </citation>
    <scope>NUCLEOTIDE SEQUENCE [LARGE SCALE GENOMIC DNA]</scope>
    <source>
        <strain evidence="10">JCM 3338</strain>
    </source>
</reference>
<evidence type="ECO:0000256" key="4">
    <source>
        <dbReference type="ARBA" id="ARBA00022777"/>
    </source>
</evidence>
<dbReference type="InterPro" id="IPR031475">
    <property type="entry name" value="NBD_C"/>
</dbReference>
<dbReference type="Gene3D" id="3.40.980.20">
    <property type="entry name" value="Four-carbon acid sugar kinase, nucleotide binding domain"/>
    <property type="match status" value="1"/>
</dbReference>
<keyword evidence="4 9" id="KW-0418">Kinase</keyword>
<protein>
    <submittedName>
        <fullName evidence="9">Four-carbon acid sugar kinase family protein</fullName>
    </submittedName>
</protein>
<evidence type="ECO:0000256" key="5">
    <source>
        <dbReference type="ARBA" id="ARBA00022840"/>
    </source>
</evidence>
<evidence type="ECO:0000256" key="3">
    <source>
        <dbReference type="ARBA" id="ARBA00022741"/>
    </source>
</evidence>
<dbReference type="SUPFAM" id="SSF142764">
    <property type="entry name" value="YgbK-like"/>
    <property type="match status" value="1"/>
</dbReference>
<dbReference type="InterPro" id="IPR037051">
    <property type="entry name" value="4-carb_acid_sugar_kinase_N_sf"/>
</dbReference>
<keyword evidence="2" id="KW-0808">Transferase</keyword>
<evidence type="ECO:0000259" key="7">
    <source>
        <dbReference type="Pfam" id="PF07005"/>
    </source>
</evidence>
<keyword evidence="3" id="KW-0547">Nucleotide-binding</keyword>
<keyword evidence="6" id="KW-0119">Carbohydrate metabolism</keyword>
<name>A0ABW4X4M7_9ACTN</name>
<evidence type="ECO:0000313" key="9">
    <source>
        <dbReference type="EMBL" id="MFD2090005.1"/>
    </source>
</evidence>
<evidence type="ECO:0000313" key="10">
    <source>
        <dbReference type="Proteomes" id="UP001597402"/>
    </source>
</evidence>
<feature type="domain" description="Four-carbon acid sugar kinase N-terminal" evidence="7">
    <location>
        <begin position="34"/>
        <end position="274"/>
    </location>
</feature>
<dbReference type="Gene3D" id="3.40.50.10840">
    <property type="entry name" value="Putative sugar-binding, N-terminal domain"/>
    <property type="match status" value="1"/>
</dbReference>
<comment type="caution">
    <text evidence="9">The sequence shown here is derived from an EMBL/GenBank/DDBJ whole genome shotgun (WGS) entry which is preliminary data.</text>
</comment>
<dbReference type="GO" id="GO:0016301">
    <property type="term" value="F:kinase activity"/>
    <property type="evidence" value="ECO:0007669"/>
    <property type="project" value="UniProtKB-KW"/>
</dbReference>
<dbReference type="Proteomes" id="UP001597402">
    <property type="component" value="Unassembled WGS sequence"/>
</dbReference>
<evidence type="ECO:0000256" key="2">
    <source>
        <dbReference type="ARBA" id="ARBA00022679"/>
    </source>
</evidence>